<name>A0ABN9UUD7_9DINO</name>
<gene>
    <name evidence="2" type="ORF">PCOR1329_LOCUS51787</name>
</gene>
<evidence type="ECO:0000256" key="1">
    <source>
        <dbReference type="SAM" id="MobiDB-lite"/>
    </source>
</evidence>
<keyword evidence="3" id="KW-1185">Reference proteome</keyword>
<evidence type="ECO:0000313" key="3">
    <source>
        <dbReference type="Proteomes" id="UP001189429"/>
    </source>
</evidence>
<evidence type="ECO:0000313" key="2">
    <source>
        <dbReference type="EMBL" id="CAK0863701.1"/>
    </source>
</evidence>
<feature type="region of interest" description="Disordered" evidence="1">
    <location>
        <begin position="1"/>
        <end position="37"/>
    </location>
</feature>
<dbReference type="Proteomes" id="UP001189429">
    <property type="component" value="Unassembled WGS sequence"/>
</dbReference>
<accession>A0ABN9UUD7</accession>
<feature type="non-terminal residue" evidence="2">
    <location>
        <position position="1"/>
    </location>
</feature>
<feature type="region of interest" description="Disordered" evidence="1">
    <location>
        <begin position="50"/>
        <end position="88"/>
    </location>
</feature>
<reference evidence="2" key="1">
    <citation type="submission" date="2023-10" db="EMBL/GenBank/DDBJ databases">
        <authorList>
            <person name="Chen Y."/>
            <person name="Shah S."/>
            <person name="Dougan E. K."/>
            <person name="Thang M."/>
            <person name="Chan C."/>
        </authorList>
    </citation>
    <scope>NUCLEOTIDE SEQUENCE [LARGE SCALE GENOMIC DNA]</scope>
</reference>
<dbReference type="EMBL" id="CAUYUJ010016287">
    <property type="protein sequence ID" value="CAK0863701.1"/>
    <property type="molecule type" value="Genomic_DNA"/>
</dbReference>
<feature type="compositionally biased region" description="Pro residues" evidence="1">
    <location>
        <begin position="18"/>
        <end position="32"/>
    </location>
</feature>
<proteinExistence type="predicted"/>
<organism evidence="2 3">
    <name type="scientific">Prorocentrum cordatum</name>
    <dbReference type="NCBI Taxonomy" id="2364126"/>
    <lineage>
        <taxon>Eukaryota</taxon>
        <taxon>Sar</taxon>
        <taxon>Alveolata</taxon>
        <taxon>Dinophyceae</taxon>
        <taxon>Prorocentrales</taxon>
        <taxon>Prorocentraceae</taxon>
        <taxon>Prorocentrum</taxon>
    </lineage>
</organism>
<protein>
    <submittedName>
        <fullName evidence="2">Uncharacterized protein</fullName>
    </submittedName>
</protein>
<sequence length="187" mass="19735">RDEWEGVGVRCGASTPRLPSPSLPSPPSPPSLPVAHGGVLAQPVQIVPPPAESEYVSSDAVFGRGGASPAGGERWGESDPQPHPMDVLGSQLAGRQETPTFADVGASHGAAASADHEPEFAAALRQPPWARPAGRPAFPELSRAGDDLRSCAANWKSKDRENCTAFNAPLDALSQFLQQQQDQQKFR</sequence>
<comment type="caution">
    <text evidence="2">The sequence shown here is derived from an EMBL/GenBank/DDBJ whole genome shotgun (WGS) entry which is preliminary data.</text>
</comment>